<evidence type="ECO:0000256" key="1">
    <source>
        <dbReference type="ARBA" id="ARBA00023002"/>
    </source>
</evidence>
<comment type="caution">
    <text evidence="5">The sequence shown here is derived from an EMBL/GenBank/DDBJ whole genome shotgun (WGS) entry which is preliminary data.</text>
</comment>
<keyword evidence="6" id="KW-1185">Reference proteome</keyword>
<feature type="domain" description="MsrB" evidence="4">
    <location>
        <begin position="2"/>
        <end position="125"/>
    </location>
</feature>
<dbReference type="InterPro" id="IPR011057">
    <property type="entry name" value="Mss4-like_sf"/>
</dbReference>
<evidence type="ECO:0000256" key="2">
    <source>
        <dbReference type="ARBA" id="ARBA00048488"/>
    </source>
</evidence>
<comment type="caution">
    <text evidence="3">Lacks conserved residue(s) required for the propagation of feature annotation.</text>
</comment>
<evidence type="ECO:0000313" key="6">
    <source>
        <dbReference type="Proteomes" id="UP001172055"/>
    </source>
</evidence>
<dbReference type="Pfam" id="PF01641">
    <property type="entry name" value="SelR"/>
    <property type="match status" value="1"/>
</dbReference>
<dbReference type="Proteomes" id="UP001172055">
    <property type="component" value="Unassembled WGS sequence"/>
</dbReference>
<comment type="catalytic activity">
    <reaction evidence="2 3">
        <text>L-methionyl-[protein] + [thioredoxin]-disulfide + H2O = L-methionyl-(R)-S-oxide-[protein] + [thioredoxin]-dithiol</text>
        <dbReference type="Rhea" id="RHEA:24164"/>
        <dbReference type="Rhea" id="RHEA-COMP:10698"/>
        <dbReference type="Rhea" id="RHEA-COMP:10700"/>
        <dbReference type="Rhea" id="RHEA-COMP:12313"/>
        <dbReference type="Rhea" id="RHEA-COMP:12314"/>
        <dbReference type="ChEBI" id="CHEBI:15377"/>
        <dbReference type="ChEBI" id="CHEBI:16044"/>
        <dbReference type="ChEBI" id="CHEBI:29950"/>
        <dbReference type="ChEBI" id="CHEBI:45764"/>
        <dbReference type="ChEBI" id="CHEBI:50058"/>
        <dbReference type="EC" id="1.8.4.12"/>
    </reaction>
</comment>
<proteinExistence type="inferred from homology"/>
<dbReference type="RefSeq" id="WP_300984885.1">
    <property type="nucleotide sequence ID" value="NZ_CP129236.1"/>
</dbReference>
<organism evidence="5 6">
    <name type="scientific">Planococcus shixiaomingii</name>
    <dbReference type="NCBI Taxonomy" id="3058393"/>
    <lineage>
        <taxon>Bacteria</taxon>
        <taxon>Bacillati</taxon>
        <taxon>Bacillota</taxon>
        <taxon>Bacilli</taxon>
        <taxon>Bacillales</taxon>
        <taxon>Caryophanaceae</taxon>
        <taxon>Planococcus</taxon>
    </lineage>
</organism>
<sequence>MKDELKEKLTPMQYHVTQENGTEPPFRNEYDQHFEDGIYVDIVSGKPLFSSKDKFDSHCGWPSFAKPLESTEVKENFDTSHGMRRTEVRSATADSHLGHLFPDGPSSLGGLRYCINSAALRFIPKDQLDAEGLSEYKQLFE</sequence>
<dbReference type="EMBL" id="JAUJWV010000001">
    <property type="protein sequence ID" value="MDN7241030.1"/>
    <property type="molecule type" value="Genomic_DNA"/>
</dbReference>
<dbReference type="HAMAP" id="MF_01400">
    <property type="entry name" value="MsrB"/>
    <property type="match status" value="1"/>
</dbReference>
<dbReference type="Gene3D" id="2.170.150.20">
    <property type="entry name" value="Peptide methionine sulfoxide reductase"/>
    <property type="match status" value="1"/>
</dbReference>
<name>A0ABT8MZK4_9BACL</name>
<comment type="similarity">
    <text evidence="3">Belongs to the MsrB Met sulfoxide reductase family.</text>
</comment>
<dbReference type="PROSITE" id="PS51790">
    <property type="entry name" value="MSRB"/>
    <property type="match status" value="1"/>
</dbReference>
<feature type="active site" description="Nucleophile" evidence="3">
    <location>
        <position position="114"/>
    </location>
</feature>
<dbReference type="InterPro" id="IPR028427">
    <property type="entry name" value="Met_Sox_Rdtase_MsrB"/>
</dbReference>
<evidence type="ECO:0000313" key="5">
    <source>
        <dbReference type="EMBL" id="MDN7241030.1"/>
    </source>
</evidence>
<evidence type="ECO:0000256" key="3">
    <source>
        <dbReference type="HAMAP-Rule" id="MF_01400"/>
    </source>
</evidence>
<dbReference type="NCBIfam" id="TIGR00357">
    <property type="entry name" value="peptide-methionine (R)-S-oxide reductase MsrB"/>
    <property type="match status" value="1"/>
</dbReference>
<protein>
    <recommendedName>
        <fullName evidence="3">Peptide methionine sulfoxide reductase MsrB</fullName>
        <ecNumber evidence="3">1.8.4.12</ecNumber>
    </recommendedName>
    <alternativeName>
        <fullName evidence="3">Peptide-methionine (R)-S-oxide reductase</fullName>
    </alternativeName>
</protein>
<keyword evidence="1 3" id="KW-0560">Oxidoreductase</keyword>
<dbReference type="InterPro" id="IPR002579">
    <property type="entry name" value="Met_Sox_Rdtase_MsrB_dom"/>
</dbReference>
<gene>
    <name evidence="3 5" type="primary">msrB</name>
    <name evidence="5" type="ORF">QWY14_04470</name>
</gene>
<dbReference type="EC" id="1.8.4.12" evidence="3"/>
<dbReference type="GO" id="GO:0033743">
    <property type="term" value="F:peptide-methionine (R)-S-oxide reductase activity"/>
    <property type="evidence" value="ECO:0007669"/>
    <property type="project" value="UniProtKB-EC"/>
</dbReference>
<dbReference type="PANTHER" id="PTHR10173:SF59">
    <property type="entry name" value="PEPTIDE METHIONINE SULFOXIDE REDUCTASE MSRA_MSRB"/>
    <property type="match status" value="1"/>
</dbReference>
<accession>A0ABT8MZK4</accession>
<reference evidence="5 6" key="1">
    <citation type="submission" date="2023-06" db="EMBL/GenBank/DDBJ databases">
        <title>Novel species in genus Planococcus.</title>
        <authorList>
            <person name="Ning S."/>
        </authorList>
    </citation>
    <scope>NUCLEOTIDE SEQUENCE [LARGE SCALE GENOMIC DNA]</scope>
    <source>
        <strain evidence="5 6">N028</strain>
    </source>
</reference>
<dbReference type="SUPFAM" id="SSF51316">
    <property type="entry name" value="Mss4-like"/>
    <property type="match status" value="1"/>
</dbReference>
<evidence type="ECO:0000259" key="4">
    <source>
        <dbReference type="PROSITE" id="PS51790"/>
    </source>
</evidence>
<dbReference type="PANTHER" id="PTHR10173">
    <property type="entry name" value="METHIONINE SULFOXIDE REDUCTASE"/>
    <property type="match status" value="1"/>
</dbReference>